<dbReference type="EMBL" id="BAAALD010000144">
    <property type="protein sequence ID" value="GAA1124388.1"/>
    <property type="molecule type" value="Genomic_DNA"/>
</dbReference>
<dbReference type="Proteomes" id="UP001499987">
    <property type="component" value="Unassembled WGS sequence"/>
</dbReference>
<keyword evidence="3" id="KW-1185">Reference proteome</keyword>
<keyword evidence="1" id="KW-1133">Transmembrane helix</keyword>
<organism evidence="2 3">
    <name type="scientific">Kitasatospora arboriphila</name>
    <dbReference type="NCBI Taxonomy" id="258052"/>
    <lineage>
        <taxon>Bacteria</taxon>
        <taxon>Bacillati</taxon>
        <taxon>Actinomycetota</taxon>
        <taxon>Actinomycetes</taxon>
        <taxon>Kitasatosporales</taxon>
        <taxon>Streptomycetaceae</taxon>
        <taxon>Kitasatospora</taxon>
    </lineage>
</organism>
<evidence type="ECO:0008006" key="4">
    <source>
        <dbReference type="Google" id="ProtNLM"/>
    </source>
</evidence>
<dbReference type="InterPro" id="IPR009241">
    <property type="entry name" value="HigB-like"/>
</dbReference>
<reference evidence="2 3" key="1">
    <citation type="journal article" date="2019" name="Int. J. Syst. Evol. Microbiol.">
        <title>The Global Catalogue of Microorganisms (GCM) 10K type strain sequencing project: providing services to taxonomists for standard genome sequencing and annotation.</title>
        <authorList>
            <consortium name="The Broad Institute Genomics Platform"/>
            <consortium name="The Broad Institute Genome Sequencing Center for Infectious Disease"/>
            <person name="Wu L."/>
            <person name="Ma J."/>
        </authorList>
    </citation>
    <scope>NUCLEOTIDE SEQUENCE [LARGE SCALE GENOMIC DNA]</scope>
    <source>
        <strain evidence="2 3">JCM 13002</strain>
    </source>
</reference>
<proteinExistence type="predicted"/>
<name>A0ABN1U6D0_9ACTN</name>
<evidence type="ECO:0000256" key="1">
    <source>
        <dbReference type="SAM" id="Phobius"/>
    </source>
</evidence>
<dbReference type="Pfam" id="PF05973">
    <property type="entry name" value="Gp49"/>
    <property type="match status" value="1"/>
</dbReference>
<keyword evidence="1" id="KW-0472">Membrane</keyword>
<accession>A0ABN1U6D0</accession>
<protein>
    <recommendedName>
        <fullName evidence="4">Type II toxin-antitoxin system RelE/ParE family toxin</fullName>
    </recommendedName>
</protein>
<feature type="transmembrane region" description="Helical" evidence="1">
    <location>
        <begin position="158"/>
        <end position="178"/>
    </location>
</feature>
<sequence length="182" mass="21164">MATPARRHRWLVSVREELAAGVDLYDIEVEDEVRRRLETLADAEFAAVLRFAERLAVKGRELTEPYAKRLEHGVLELRPKPYQVTFWFPSDRRPAVLLTAFRKRADIERREKDPAYRAKTACEAHHPRRRPLPAVQLRGGARLPRHTRGRPPERLSRWLVLVKWWLLALPHYAVLGFLPGGA</sequence>
<comment type="caution">
    <text evidence="2">The sequence shown here is derived from an EMBL/GenBank/DDBJ whole genome shotgun (WGS) entry which is preliminary data.</text>
</comment>
<keyword evidence="1" id="KW-0812">Transmembrane</keyword>
<evidence type="ECO:0000313" key="2">
    <source>
        <dbReference type="EMBL" id="GAA1124388.1"/>
    </source>
</evidence>
<gene>
    <name evidence="2" type="ORF">GCM10009663_74200</name>
</gene>
<evidence type="ECO:0000313" key="3">
    <source>
        <dbReference type="Proteomes" id="UP001499987"/>
    </source>
</evidence>